<accession>A0A975DJN0</accession>
<gene>
    <name evidence="2" type="ORF">J5O05_17535</name>
</gene>
<keyword evidence="1" id="KW-0732">Signal</keyword>
<dbReference type="Proteomes" id="UP000664904">
    <property type="component" value="Plasmid unnamed4"/>
</dbReference>
<name>A0A975DJN0_9GAMM</name>
<reference evidence="2" key="1">
    <citation type="submission" date="2021-03" db="EMBL/GenBank/DDBJ databases">
        <title>Complete Genome of Pseudoalteromonas xiamenensis STKMTI.2, a new potential marine bacterium producing anti-Vibrio compounds.</title>
        <authorList>
            <person name="Handayani D.P."/>
            <person name="Isnansetyo A."/>
            <person name="Istiqomah I."/>
            <person name="Jumina J."/>
        </authorList>
    </citation>
    <scope>NUCLEOTIDE SEQUENCE</scope>
    <source>
        <strain evidence="2">STKMTI.2</strain>
        <plasmid evidence="2">unnamed4</plasmid>
    </source>
</reference>
<dbReference type="AlphaFoldDB" id="A0A975DJN0"/>
<keyword evidence="2" id="KW-0614">Plasmid</keyword>
<feature type="signal peptide" evidence="1">
    <location>
        <begin position="1"/>
        <end position="21"/>
    </location>
</feature>
<sequence length="228" mass="25034">MNSKLVSIIALLSLLSGCASYYPLPVEEPSALEEKSDGTLVRRTPDYKRGGLMPAVDIDEAIENLKIYGDAYQKYSDKLRRNEYISNDLTFAGGVLGVIGGVSKSIETALTGVALSSGATITSQRYQFLVQATNYENASVAMYCMYTKLFPVRGEGVEYNFVNERIDEVRRKLRKAQSSIQLITPDLSKLKASLLEVIENPRRNGGEKAAGKPDLKMMAELKACVAAF</sequence>
<protein>
    <recommendedName>
        <fullName evidence="4">Lipoprotein</fullName>
    </recommendedName>
</protein>
<dbReference type="PROSITE" id="PS51257">
    <property type="entry name" value="PROKAR_LIPOPROTEIN"/>
    <property type="match status" value="1"/>
</dbReference>
<geneLocation type="plasmid" evidence="2 3">
    <name>unnamed4</name>
</geneLocation>
<dbReference type="EMBL" id="CP072134">
    <property type="protein sequence ID" value="QTH72962.1"/>
    <property type="molecule type" value="Genomic_DNA"/>
</dbReference>
<proteinExistence type="predicted"/>
<feature type="chain" id="PRO_5036764812" description="Lipoprotein" evidence="1">
    <location>
        <begin position="22"/>
        <end position="228"/>
    </location>
</feature>
<evidence type="ECO:0000256" key="1">
    <source>
        <dbReference type="SAM" id="SignalP"/>
    </source>
</evidence>
<organism evidence="2 3">
    <name type="scientific">Pseudoalteromonas xiamenensis</name>
    <dbReference type="NCBI Taxonomy" id="882626"/>
    <lineage>
        <taxon>Bacteria</taxon>
        <taxon>Pseudomonadati</taxon>
        <taxon>Pseudomonadota</taxon>
        <taxon>Gammaproteobacteria</taxon>
        <taxon>Alteromonadales</taxon>
        <taxon>Pseudoalteromonadaceae</taxon>
        <taxon>Pseudoalteromonas</taxon>
    </lineage>
</organism>
<evidence type="ECO:0000313" key="2">
    <source>
        <dbReference type="EMBL" id="QTH72962.1"/>
    </source>
</evidence>
<dbReference type="KEGG" id="pxi:J5O05_17535"/>
<evidence type="ECO:0000313" key="3">
    <source>
        <dbReference type="Proteomes" id="UP000664904"/>
    </source>
</evidence>
<keyword evidence="3" id="KW-1185">Reference proteome</keyword>
<evidence type="ECO:0008006" key="4">
    <source>
        <dbReference type="Google" id="ProtNLM"/>
    </source>
</evidence>
<dbReference type="RefSeq" id="WP_208844581.1">
    <property type="nucleotide sequence ID" value="NZ_CP072134.1"/>
</dbReference>